<feature type="transmembrane region" description="Helical" evidence="1">
    <location>
        <begin position="54"/>
        <end position="76"/>
    </location>
</feature>
<sequence>MRSSTSKDFSLKVMLLWTVFLLGLLFHTQLALMPLFHGINVAESHTHEYMNLDVIMWFMLIFFGLPMLSILGSVFWPSRRFCQIHFGMTLVYTVLNIIHFVMDVLVGAPSYQLVLMIFLVTVGLLLNVVSYYWMRSSTKDKRRFQTST</sequence>
<dbReference type="RefSeq" id="WP_193992523.1">
    <property type="nucleotide sequence ID" value="NZ_JADEXP010000051.1"/>
</dbReference>
<gene>
    <name evidence="2" type="ORF">IQ260_08190</name>
</gene>
<feature type="transmembrane region" description="Helical" evidence="1">
    <location>
        <begin position="113"/>
        <end position="134"/>
    </location>
</feature>
<protein>
    <submittedName>
        <fullName evidence="2">Uncharacterized protein</fullName>
    </submittedName>
</protein>
<organism evidence="2 3">
    <name type="scientific">Leptolyngbya cf. ectocarpi LEGE 11479</name>
    <dbReference type="NCBI Taxonomy" id="1828722"/>
    <lineage>
        <taxon>Bacteria</taxon>
        <taxon>Bacillati</taxon>
        <taxon>Cyanobacteriota</taxon>
        <taxon>Cyanophyceae</taxon>
        <taxon>Leptolyngbyales</taxon>
        <taxon>Leptolyngbyaceae</taxon>
        <taxon>Leptolyngbya group</taxon>
        <taxon>Leptolyngbya</taxon>
    </lineage>
</organism>
<keyword evidence="1" id="KW-1133">Transmembrane helix</keyword>
<evidence type="ECO:0000256" key="1">
    <source>
        <dbReference type="SAM" id="Phobius"/>
    </source>
</evidence>
<keyword evidence="3" id="KW-1185">Reference proteome</keyword>
<evidence type="ECO:0000313" key="3">
    <source>
        <dbReference type="Proteomes" id="UP000615026"/>
    </source>
</evidence>
<reference evidence="2" key="1">
    <citation type="submission" date="2020-10" db="EMBL/GenBank/DDBJ databases">
        <authorList>
            <person name="Castelo-Branco R."/>
            <person name="Eusebio N."/>
            <person name="Adriana R."/>
            <person name="Vieira A."/>
            <person name="Brugerolle De Fraissinette N."/>
            <person name="Rezende De Castro R."/>
            <person name="Schneider M.P."/>
            <person name="Vasconcelos V."/>
            <person name="Leao P.N."/>
        </authorList>
    </citation>
    <scope>NUCLEOTIDE SEQUENCE</scope>
    <source>
        <strain evidence="2">LEGE 11479</strain>
    </source>
</reference>
<comment type="caution">
    <text evidence="2">The sequence shown here is derived from an EMBL/GenBank/DDBJ whole genome shotgun (WGS) entry which is preliminary data.</text>
</comment>
<name>A0A928X3F2_LEPEC</name>
<dbReference type="Proteomes" id="UP000615026">
    <property type="component" value="Unassembled WGS sequence"/>
</dbReference>
<proteinExistence type="predicted"/>
<evidence type="ECO:0000313" key="2">
    <source>
        <dbReference type="EMBL" id="MBE9066631.1"/>
    </source>
</evidence>
<keyword evidence="1" id="KW-0472">Membrane</keyword>
<feature type="transmembrane region" description="Helical" evidence="1">
    <location>
        <begin position="88"/>
        <end position="107"/>
    </location>
</feature>
<keyword evidence="1" id="KW-0812">Transmembrane</keyword>
<dbReference type="AlphaFoldDB" id="A0A928X3F2"/>
<dbReference type="EMBL" id="JADEXP010000051">
    <property type="protein sequence ID" value="MBE9066631.1"/>
    <property type="molecule type" value="Genomic_DNA"/>
</dbReference>
<accession>A0A928X3F2</accession>